<accession>A0A5J9WHI9</accession>
<dbReference type="AlphaFoldDB" id="A0A5J9WHI9"/>
<name>A0A5J9WHI9_9POAL</name>
<sequence length="130" mass="15464">MFPAIAPDAIYLGYRHQHNYMFGVYHLKNNKVEPRHEFVQDEDRRIASNVGPWNLDHHLVCHVDRRHILSGACINHRRHTLIKVTIHRHSLRRARKGSNNEDQTKSKKRRADLIRREVRLGPTRKADRKI</sequence>
<gene>
    <name evidence="2" type="ORF">EJB05_06933</name>
</gene>
<dbReference type="EMBL" id="RWGY01000004">
    <property type="protein sequence ID" value="TVU47337.1"/>
    <property type="molecule type" value="Genomic_DNA"/>
</dbReference>
<feature type="compositionally biased region" description="Basic and acidic residues" evidence="1">
    <location>
        <begin position="98"/>
        <end position="119"/>
    </location>
</feature>
<dbReference type="Gramene" id="TVU47337">
    <property type="protein sequence ID" value="TVU47337"/>
    <property type="gene ID" value="EJB05_06933"/>
</dbReference>
<organism evidence="2 3">
    <name type="scientific">Eragrostis curvula</name>
    <name type="common">weeping love grass</name>
    <dbReference type="NCBI Taxonomy" id="38414"/>
    <lineage>
        <taxon>Eukaryota</taxon>
        <taxon>Viridiplantae</taxon>
        <taxon>Streptophyta</taxon>
        <taxon>Embryophyta</taxon>
        <taxon>Tracheophyta</taxon>
        <taxon>Spermatophyta</taxon>
        <taxon>Magnoliopsida</taxon>
        <taxon>Liliopsida</taxon>
        <taxon>Poales</taxon>
        <taxon>Poaceae</taxon>
        <taxon>PACMAD clade</taxon>
        <taxon>Chloridoideae</taxon>
        <taxon>Eragrostideae</taxon>
        <taxon>Eragrostidinae</taxon>
        <taxon>Eragrostis</taxon>
    </lineage>
</organism>
<evidence type="ECO:0000313" key="3">
    <source>
        <dbReference type="Proteomes" id="UP000324897"/>
    </source>
</evidence>
<dbReference type="Proteomes" id="UP000324897">
    <property type="component" value="Chromosome 5"/>
</dbReference>
<protein>
    <submittedName>
        <fullName evidence="2">Uncharacterized protein</fullName>
    </submittedName>
</protein>
<reference evidence="2 3" key="1">
    <citation type="journal article" date="2019" name="Sci. Rep.">
        <title>A high-quality genome of Eragrostis curvula grass provides insights into Poaceae evolution and supports new strategies to enhance forage quality.</title>
        <authorList>
            <person name="Carballo J."/>
            <person name="Santos B.A.C.M."/>
            <person name="Zappacosta D."/>
            <person name="Garbus I."/>
            <person name="Selva J.P."/>
            <person name="Gallo C.A."/>
            <person name="Diaz A."/>
            <person name="Albertini E."/>
            <person name="Caccamo M."/>
            <person name="Echenique V."/>
        </authorList>
    </citation>
    <scope>NUCLEOTIDE SEQUENCE [LARGE SCALE GENOMIC DNA]</scope>
    <source>
        <strain evidence="3">cv. Victoria</strain>
        <tissue evidence="2">Leaf</tissue>
    </source>
</reference>
<dbReference type="OrthoDB" id="672137at2759"/>
<feature type="non-terminal residue" evidence="2">
    <location>
        <position position="1"/>
    </location>
</feature>
<proteinExistence type="predicted"/>
<feature type="region of interest" description="Disordered" evidence="1">
    <location>
        <begin position="89"/>
        <end position="130"/>
    </location>
</feature>
<evidence type="ECO:0000256" key="1">
    <source>
        <dbReference type="SAM" id="MobiDB-lite"/>
    </source>
</evidence>
<comment type="caution">
    <text evidence="2">The sequence shown here is derived from an EMBL/GenBank/DDBJ whole genome shotgun (WGS) entry which is preliminary data.</text>
</comment>
<keyword evidence="3" id="KW-1185">Reference proteome</keyword>
<evidence type="ECO:0000313" key="2">
    <source>
        <dbReference type="EMBL" id="TVU47337.1"/>
    </source>
</evidence>